<keyword evidence="1" id="KW-1133">Transmembrane helix</keyword>
<name>A0A3P7N3I3_DIBLA</name>
<dbReference type="OrthoDB" id="10042902at2759"/>
<protein>
    <submittedName>
        <fullName evidence="3">Uncharacterized protein</fullName>
    </submittedName>
</protein>
<evidence type="ECO:0000256" key="2">
    <source>
        <dbReference type="SAM" id="SignalP"/>
    </source>
</evidence>
<reference evidence="3 4" key="1">
    <citation type="submission" date="2018-11" db="EMBL/GenBank/DDBJ databases">
        <authorList>
            <consortium name="Pathogen Informatics"/>
        </authorList>
    </citation>
    <scope>NUCLEOTIDE SEQUENCE [LARGE SCALE GENOMIC DNA]</scope>
</reference>
<accession>A0A3P7N3I3</accession>
<keyword evidence="4" id="KW-1185">Reference proteome</keyword>
<keyword evidence="1" id="KW-0472">Membrane</keyword>
<feature type="transmembrane region" description="Helical" evidence="1">
    <location>
        <begin position="115"/>
        <end position="132"/>
    </location>
</feature>
<evidence type="ECO:0000313" key="3">
    <source>
        <dbReference type="EMBL" id="VDN34150.1"/>
    </source>
</evidence>
<feature type="signal peptide" evidence="2">
    <location>
        <begin position="1"/>
        <end position="23"/>
    </location>
</feature>
<dbReference type="Proteomes" id="UP000281553">
    <property type="component" value="Unassembled WGS sequence"/>
</dbReference>
<dbReference type="EMBL" id="UYRU01084816">
    <property type="protein sequence ID" value="VDN34150.1"/>
    <property type="molecule type" value="Genomic_DNA"/>
</dbReference>
<keyword evidence="1" id="KW-0812">Transmembrane</keyword>
<organism evidence="3 4">
    <name type="scientific">Dibothriocephalus latus</name>
    <name type="common">Fish tapeworm</name>
    <name type="synonym">Diphyllobothrium latum</name>
    <dbReference type="NCBI Taxonomy" id="60516"/>
    <lineage>
        <taxon>Eukaryota</taxon>
        <taxon>Metazoa</taxon>
        <taxon>Spiralia</taxon>
        <taxon>Lophotrochozoa</taxon>
        <taxon>Platyhelminthes</taxon>
        <taxon>Cestoda</taxon>
        <taxon>Eucestoda</taxon>
        <taxon>Diphyllobothriidea</taxon>
        <taxon>Diphyllobothriidae</taxon>
        <taxon>Dibothriocephalus</taxon>
    </lineage>
</organism>
<evidence type="ECO:0000256" key="1">
    <source>
        <dbReference type="SAM" id="Phobius"/>
    </source>
</evidence>
<feature type="transmembrane region" description="Helical" evidence="1">
    <location>
        <begin position="76"/>
        <end position="95"/>
    </location>
</feature>
<evidence type="ECO:0000313" key="4">
    <source>
        <dbReference type="Proteomes" id="UP000281553"/>
    </source>
</evidence>
<sequence length="134" mass="15678">MVSHKSIKVRNLAGWMFVQVCHAADMLQLVQYMQHKDLCRKTSLTKSIICLLHIGQLQLCFSRTKGSRGRSRRSQVSEIICPLMLLDVPFFFLRLKLYYSYKYSNFQLVFYTMKNIGFILVTLIDATLVVVYQK</sequence>
<dbReference type="InterPro" id="IPR019169">
    <property type="entry name" value="Transmembrane_26"/>
</dbReference>
<dbReference type="AlphaFoldDB" id="A0A3P7N3I3"/>
<gene>
    <name evidence="3" type="ORF">DILT_LOCUS16436</name>
</gene>
<keyword evidence="2" id="KW-0732">Signal</keyword>
<feature type="chain" id="PRO_5018194860" evidence="2">
    <location>
        <begin position="24"/>
        <end position="134"/>
    </location>
</feature>
<dbReference type="Pfam" id="PF09772">
    <property type="entry name" value="Tmem26"/>
    <property type="match status" value="1"/>
</dbReference>
<proteinExistence type="predicted"/>